<comment type="caution">
    <text evidence="1">The sequence shown here is derived from an EMBL/GenBank/DDBJ whole genome shotgun (WGS) entry which is preliminary data.</text>
</comment>
<dbReference type="Gene3D" id="3.90.190.10">
    <property type="entry name" value="Protein tyrosine phosphatase superfamily"/>
    <property type="match status" value="1"/>
</dbReference>
<keyword evidence="2" id="KW-1185">Reference proteome</keyword>
<dbReference type="InterPro" id="IPR029021">
    <property type="entry name" value="Prot-tyrosine_phosphatase-like"/>
</dbReference>
<proteinExistence type="predicted"/>
<dbReference type="Pfam" id="PF13350">
    <property type="entry name" value="Y_phosphatase3"/>
    <property type="match status" value="1"/>
</dbReference>
<dbReference type="SUPFAM" id="SSF52799">
    <property type="entry name" value="(Phosphotyrosine protein) phosphatases II"/>
    <property type="match status" value="1"/>
</dbReference>
<dbReference type="PROSITE" id="PS00383">
    <property type="entry name" value="TYR_PHOSPHATASE_1"/>
    <property type="match status" value="1"/>
</dbReference>
<reference evidence="1 2" key="1">
    <citation type="submission" date="2018-08" db="EMBL/GenBank/DDBJ databases">
        <title>Comparative genomics of wild bee and flower associated Lactobacillus reveals potential adaptation to the bee host.</title>
        <authorList>
            <person name="Vuong H.Q."/>
            <person name="Mcfrederick Q.S."/>
        </authorList>
    </citation>
    <scope>NUCLEOTIDE SEQUENCE [LARGE SCALE GENOMIC DNA]</scope>
    <source>
        <strain evidence="1 2">HV_04</strain>
    </source>
</reference>
<evidence type="ECO:0000313" key="2">
    <source>
        <dbReference type="Proteomes" id="UP000767392"/>
    </source>
</evidence>
<accession>A0ABY2YV80</accession>
<protein>
    <submittedName>
        <fullName evidence="1">Tyrosine-protein phosphatase</fullName>
    </submittedName>
</protein>
<dbReference type="Proteomes" id="UP000767392">
    <property type="component" value="Unassembled WGS sequence"/>
</dbReference>
<evidence type="ECO:0000313" key="1">
    <source>
        <dbReference type="EMBL" id="TPR16164.1"/>
    </source>
</evidence>
<dbReference type="EMBL" id="QUAM01000001">
    <property type="protein sequence ID" value="TPR16164.1"/>
    <property type="molecule type" value="Genomic_DNA"/>
</dbReference>
<name>A0ABY2YV80_9LACO</name>
<gene>
    <name evidence="1" type="ORF">DY048_01495</name>
</gene>
<organism evidence="1 2">
    <name type="scientific">Apilactobacillus timberlakei</name>
    <dbReference type="NCBI Taxonomy" id="2008380"/>
    <lineage>
        <taxon>Bacteria</taxon>
        <taxon>Bacillati</taxon>
        <taxon>Bacillota</taxon>
        <taxon>Bacilli</taxon>
        <taxon>Lactobacillales</taxon>
        <taxon>Lactobacillaceae</taxon>
        <taxon>Apilactobacillus</taxon>
    </lineage>
</organism>
<dbReference type="InterPro" id="IPR026893">
    <property type="entry name" value="Tyr/Ser_Pase_IphP-type"/>
</dbReference>
<sequence length="265" mass="30694">MRDKMNNKRLLDVKDGYNFRELGGYPTKDGRTIKWNKLIRSGELSELSKVDQEYLTNYGVKYDVDLRSDLERKNAADKMLPKTTFIPNPVFNTGHDKTDEEYAKQYSINPNLGTENMILSYQSMVTEVSAKKAFRNLFNILLQNNQDDSSVLFHCAQGKDRTGLSAAFILFALGVSENNIRQDYLISKEQMKPYVRLKINEYSAYGMNDILKNNLSNLYSVDEKYFDAAMDMIKKEYGNIDNFLHDFIGLSNQEIKQLRDIYLTD</sequence>
<dbReference type="InterPro" id="IPR016130">
    <property type="entry name" value="Tyr_Pase_AS"/>
</dbReference>